<proteinExistence type="predicted"/>
<sequence length="57" mass="6229">MRLPSFIVLMLTLLACYFSYITGVAKLAEAGIGFFIVFAVVTLEEICVKLEGVKNGQ</sequence>
<protein>
    <submittedName>
        <fullName evidence="1">Uncharacterized protein</fullName>
    </submittedName>
</protein>
<reference evidence="1 2" key="1">
    <citation type="submission" date="2017-05" db="EMBL/GenBank/DDBJ databases">
        <title>Genome sequence of Pediococcus pentosaceus strain SRCM100892.</title>
        <authorList>
            <person name="Cho S.H."/>
        </authorList>
    </citation>
    <scope>NUCLEOTIDE SEQUENCE [LARGE SCALE GENOMIC DNA]</scope>
    <source>
        <strain evidence="1 2">SRCM100892</strain>
    </source>
</reference>
<evidence type="ECO:0000313" key="1">
    <source>
        <dbReference type="EMBL" id="ARW19905.1"/>
    </source>
</evidence>
<evidence type="ECO:0000313" key="2">
    <source>
        <dbReference type="Proteomes" id="UP000196118"/>
    </source>
</evidence>
<accession>A0A1Y0VP24</accession>
<dbReference type="EMBL" id="CP021474">
    <property type="protein sequence ID" value="ARW19905.1"/>
    <property type="molecule type" value="Genomic_DNA"/>
</dbReference>
<organism evidence="1 2">
    <name type="scientific">Pediococcus pentosaceus</name>
    <dbReference type="NCBI Taxonomy" id="1255"/>
    <lineage>
        <taxon>Bacteria</taxon>
        <taxon>Bacillati</taxon>
        <taxon>Bacillota</taxon>
        <taxon>Bacilli</taxon>
        <taxon>Lactobacillales</taxon>
        <taxon>Lactobacillaceae</taxon>
        <taxon>Pediococcus</taxon>
    </lineage>
</organism>
<dbReference type="PROSITE" id="PS51257">
    <property type="entry name" value="PROKAR_LIPOPROTEIN"/>
    <property type="match status" value="1"/>
</dbReference>
<name>A0A1Y0VP24_PEDPE</name>
<dbReference type="AlphaFoldDB" id="A0A1Y0VP24"/>
<dbReference type="Proteomes" id="UP000196118">
    <property type="component" value="Chromosome"/>
</dbReference>
<gene>
    <name evidence="1" type="ORF">S100892_01333</name>
</gene>